<evidence type="ECO:0000313" key="2">
    <source>
        <dbReference type="Proteomes" id="UP001428341"/>
    </source>
</evidence>
<name>A0AAP0M014_9ROSI</name>
<dbReference type="AlphaFoldDB" id="A0AAP0M014"/>
<organism evidence="1 2">
    <name type="scientific">Citrus x changshan-huyou</name>
    <dbReference type="NCBI Taxonomy" id="2935761"/>
    <lineage>
        <taxon>Eukaryota</taxon>
        <taxon>Viridiplantae</taxon>
        <taxon>Streptophyta</taxon>
        <taxon>Embryophyta</taxon>
        <taxon>Tracheophyta</taxon>
        <taxon>Spermatophyta</taxon>
        <taxon>Magnoliopsida</taxon>
        <taxon>eudicotyledons</taxon>
        <taxon>Gunneridae</taxon>
        <taxon>Pentapetalae</taxon>
        <taxon>rosids</taxon>
        <taxon>malvids</taxon>
        <taxon>Sapindales</taxon>
        <taxon>Rutaceae</taxon>
        <taxon>Aurantioideae</taxon>
        <taxon>Citrus</taxon>
    </lineage>
</organism>
<proteinExistence type="predicted"/>
<reference evidence="1 2" key="1">
    <citation type="submission" date="2024-05" db="EMBL/GenBank/DDBJ databases">
        <title>Haplotype-resolved chromosome-level genome assembly of Huyou (Citrus changshanensis).</title>
        <authorList>
            <person name="Miao C."/>
            <person name="Chen W."/>
            <person name="Wu Y."/>
            <person name="Wang L."/>
            <person name="Zhao S."/>
            <person name="Grierson D."/>
            <person name="Xu C."/>
            <person name="Chen K."/>
        </authorList>
    </citation>
    <scope>NUCLEOTIDE SEQUENCE [LARGE SCALE GENOMIC DNA]</scope>
    <source>
        <strain evidence="1">01-14</strain>
        <tissue evidence="1">Leaf</tissue>
    </source>
</reference>
<sequence length="77" mass="8904">MVKGQWRPGEENSNVGDVVDDEVIGDLVGNNCKEADEFEEILKRERERVNVYELYEEEVNLRKNSKQSQGLVIDFDS</sequence>
<dbReference type="EMBL" id="JBCGBO010000006">
    <property type="protein sequence ID" value="KAK9193540.1"/>
    <property type="molecule type" value="Genomic_DNA"/>
</dbReference>
<dbReference type="Proteomes" id="UP001428341">
    <property type="component" value="Unassembled WGS sequence"/>
</dbReference>
<protein>
    <submittedName>
        <fullName evidence="1">Uncharacterized protein</fullName>
    </submittedName>
</protein>
<accession>A0AAP0M014</accession>
<comment type="caution">
    <text evidence="1">The sequence shown here is derived from an EMBL/GenBank/DDBJ whole genome shotgun (WGS) entry which is preliminary data.</text>
</comment>
<keyword evidence="2" id="KW-1185">Reference proteome</keyword>
<gene>
    <name evidence="1" type="ORF">WN944_004237</name>
</gene>
<evidence type="ECO:0000313" key="1">
    <source>
        <dbReference type="EMBL" id="KAK9193540.1"/>
    </source>
</evidence>